<protein>
    <submittedName>
        <fullName evidence="2">Phosphate transport system protein</fullName>
    </submittedName>
</protein>
<dbReference type="PANTHER" id="PTHR42930">
    <property type="entry name" value="PHOSPHATE-SPECIFIC TRANSPORT SYSTEM ACCESSORY PROTEIN PHOU"/>
    <property type="match status" value="1"/>
</dbReference>
<dbReference type="SUPFAM" id="SSF109755">
    <property type="entry name" value="PhoU-like"/>
    <property type="match status" value="1"/>
</dbReference>
<organism evidence="2 3">
    <name type="scientific">Halorubrum alkaliphilum</name>
    <dbReference type="NCBI Taxonomy" id="261290"/>
    <lineage>
        <taxon>Archaea</taxon>
        <taxon>Methanobacteriati</taxon>
        <taxon>Methanobacteriota</taxon>
        <taxon>Stenosarchaea group</taxon>
        <taxon>Halobacteria</taxon>
        <taxon>Halobacteriales</taxon>
        <taxon>Haloferacaceae</taxon>
        <taxon>Halorubrum</taxon>
    </lineage>
</organism>
<keyword evidence="3" id="KW-1185">Reference proteome</keyword>
<name>A0A8T4GE52_9EURY</name>
<sequence>MTDPDGPYERKVQLTGGTTLTVSLPKSWAREHGLDVGDRVELHPRGNRLLVTQSDDDERDRTVTVSAHRYDPPRLGRVVTAAYVAGARTIRVEGRPNRAASEAVRSAVAGLVGVEVASETETELVVRTMLDVEDLSPAQTLAQMESVTLSAHEAAVDAVLTGDGEAGRRIASQDDTIDRLFGLIAREFHRSLVDVTGDGTGDGFTTFDAYTIARQLERVGDHAEKIGRVAERIDDNPPTPVASDLDDLAVDARAVVRNALSATLSERDPDTLCSVLTEGEAVVEAATGMDQDLYEHDLADGYALATVVDSLTRTAEYGRNVAEAGLRASLRGSAPERLAEANR</sequence>
<evidence type="ECO:0000313" key="2">
    <source>
        <dbReference type="EMBL" id="MBP1922413.1"/>
    </source>
</evidence>
<dbReference type="InterPro" id="IPR026022">
    <property type="entry name" value="PhoU_dom"/>
</dbReference>
<dbReference type="GO" id="GO:0030643">
    <property type="term" value="P:intracellular phosphate ion homeostasis"/>
    <property type="evidence" value="ECO:0007669"/>
    <property type="project" value="InterPro"/>
</dbReference>
<dbReference type="Pfam" id="PF04014">
    <property type="entry name" value="MazE_antitoxin"/>
    <property type="match status" value="1"/>
</dbReference>
<dbReference type="RefSeq" id="WP_209484506.1">
    <property type="nucleotide sequence ID" value="NZ_JAGGKQ010000007.1"/>
</dbReference>
<dbReference type="InterPro" id="IPR007159">
    <property type="entry name" value="SpoVT-AbrB_dom"/>
</dbReference>
<evidence type="ECO:0000259" key="1">
    <source>
        <dbReference type="SMART" id="SM00966"/>
    </source>
</evidence>
<dbReference type="EMBL" id="JAGGKQ010000007">
    <property type="protein sequence ID" value="MBP1922413.1"/>
    <property type="molecule type" value="Genomic_DNA"/>
</dbReference>
<reference evidence="2" key="1">
    <citation type="submission" date="2021-03" db="EMBL/GenBank/DDBJ databases">
        <title>Genomic Encyclopedia of Type Strains, Phase IV (KMG-IV): sequencing the most valuable type-strain genomes for metagenomic binning, comparative biology and taxonomic classification.</title>
        <authorList>
            <person name="Goeker M."/>
        </authorList>
    </citation>
    <scope>NUCLEOTIDE SEQUENCE</scope>
    <source>
        <strain evidence="2">DSM 23564</strain>
    </source>
</reference>
<feature type="domain" description="SpoVT-AbrB" evidence="1">
    <location>
        <begin position="14"/>
        <end position="59"/>
    </location>
</feature>
<dbReference type="Proteomes" id="UP000823588">
    <property type="component" value="Unassembled WGS sequence"/>
</dbReference>
<dbReference type="Gene3D" id="1.20.58.220">
    <property type="entry name" value="Phosphate transport system protein phou homolog 2, domain 2"/>
    <property type="match status" value="1"/>
</dbReference>
<dbReference type="GO" id="GO:0045936">
    <property type="term" value="P:negative regulation of phosphate metabolic process"/>
    <property type="evidence" value="ECO:0007669"/>
    <property type="project" value="InterPro"/>
</dbReference>
<dbReference type="SMART" id="SM00966">
    <property type="entry name" value="SpoVT_AbrB"/>
    <property type="match status" value="1"/>
</dbReference>
<proteinExistence type="predicted"/>
<comment type="caution">
    <text evidence="2">The sequence shown here is derived from an EMBL/GenBank/DDBJ whole genome shotgun (WGS) entry which is preliminary data.</text>
</comment>
<accession>A0A8T4GE52</accession>
<dbReference type="InterPro" id="IPR028366">
    <property type="entry name" value="PhoU"/>
</dbReference>
<dbReference type="GO" id="GO:0003677">
    <property type="term" value="F:DNA binding"/>
    <property type="evidence" value="ECO:0007669"/>
    <property type="project" value="InterPro"/>
</dbReference>
<dbReference type="PANTHER" id="PTHR42930:SF6">
    <property type="entry name" value="PHOSPHATE REGULATORY PROTEIN-LIKE PROTEIN"/>
    <property type="match status" value="1"/>
</dbReference>
<evidence type="ECO:0000313" key="3">
    <source>
        <dbReference type="Proteomes" id="UP000823588"/>
    </source>
</evidence>
<dbReference type="AlphaFoldDB" id="A0A8T4GE52"/>
<dbReference type="Pfam" id="PF01895">
    <property type="entry name" value="PhoU"/>
    <property type="match status" value="1"/>
</dbReference>
<gene>
    <name evidence="2" type="ORF">J2751_001421</name>
</gene>
<dbReference type="InterPro" id="IPR038078">
    <property type="entry name" value="PhoU-like_sf"/>
</dbReference>
<dbReference type="OrthoDB" id="40991at2157"/>